<dbReference type="Pfam" id="PF14661">
    <property type="entry name" value="HAUS6_N"/>
    <property type="match status" value="1"/>
</dbReference>
<dbReference type="InterPro" id="IPR026797">
    <property type="entry name" value="HAUS_6"/>
</dbReference>
<protein>
    <recommendedName>
        <fullName evidence="1">HAUS augmin-like complex subunit 6 N-terminal domain-containing protein</fullName>
    </recommendedName>
</protein>
<dbReference type="InterPro" id="IPR028163">
    <property type="entry name" value="HAUS_6_N"/>
</dbReference>
<name>A0A2T9YA62_9FUNG</name>
<feature type="domain" description="HAUS augmin-like complex subunit 6 N-terminal" evidence="1">
    <location>
        <begin position="33"/>
        <end position="222"/>
    </location>
</feature>
<dbReference type="EMBL" id="MBFR01000331">
    <property type="protein sequence ID" value="PVU89220.1"/>
    <property type="molecule type" value="Genomic_DNA"/>
</dbReference>
<gene>
    <name evidence="2" type="ORF">BB561_005483</name>
</gene>
<organism evidence="2 3">
    <name type="scientific">Smittium simulii</name>
    <dbReference type="NCBI Taxonomy" id="133385"/>
    <lineage>
        <taxon>Eukaryota</taxon>
        <taxon>Fungi</taxon>
        <taxon>Fungi incertae sedis</taxon>
        <taxon>Zoopagomycota</taxon>
        <taxon>Kickxellomycotina</taxon>
        <taxon>Harpellomycetes</taxon>
        <taxon>Harpellales</taxon>
        <taxon>Legeriomycetaceae</taxon>
        <taxon>Smittium</taxon>
    </lineage>
</organism>
<evidence type="ECO:0000259" key="1">
    <source>
        <dbReference type="Pfam" id="PF14661"/>
    </source>
</evidence>
<dbReference type="STRING" id="133385.A0A2T9YA62"/>
<dbReference type="GO" id="GO:1990498">
    <property type="term" value="C:mitotic spindle microtubule"/>
    <property type="evidence" value="ECO:0007669"/>
    <property type="project" value="TreeGrafter"/>
</dbReference>
<keyword evidence="3" id="KW-1185">Reference proteome</keyword>
<evidence type="ECO:0000313" key="3">
    <source>
        <dbReference type="Proteomes" id="UP000245383"/>
    </source>
</evidence>
<dbReference type="OrthoDB" id="5575722at2759"/>
<dbReference type="Proteomes" id="UP000245383">
    <property type="component" value="Unassembled WGS sequence"/>
</dbReference>
<accession>A0A2T9YA62</accession>
<dbReference type="PANTHER" id="PTHR16151:SF2">
    <property type="entry name" value="HAUS AUGMIN-LIKE COMPLEX SUBUNIT 6"/>
    <property type="match status" value="1"/>
</dbReference>
<sequence>MSAELMRKLFYQTIIALGFHRKNQFVGVYTGINIDQNVFYTGKEHNRAAELLIHFLLDIVDTKRCKQVFFGLFPVCDTRQAREFRTAAFKWMDELKRESSTAKTIWPKWSQVRRSFFDECIGYRFENMMWGLCVSAACKYLLYASRVSTLDSCNTLGSLKDNLFFILGLTDDDSQIKKINSDKLYIYKAYSSSNDDRKRALTAVNKELIYIEARKQRIQKHRTFTEKKIIAIMSKLASSCGISLSHTSTLAQIQQQLDIHIRKIKYLVFDLAEWVQSQSDSTNSINFILGVLNQDNKNFILDAKKDLPLPFLENKHNEWTMWLQSENTQPYTIDPSDQKLNMKTSETTYFDQLDTESDYKKYPESNTKLITSQTSDILNNLDLKISEVDQRIDNLLALKEKMLQLKAKSARIIKMESQNTKLSKYNEFIPDITADRSHPYNNHNTNYSDNPILSREQIDRNNLLNLDFRNFDSNYSNWKSQFTS</sequence>
<evidence type="ECO:0000313" key="2">
    <source>
        <dbReference type="EMBL" id="PVU89220.1"/>
    </source>
</evidence>
<proteinExistence type="predicted"/>
<reference evidence="2 3" key="1">
    <citation type="journal article" date="2018" name="MBio">
        <title>Comparative Genomics Reveals the Core Gene Toolbox for the Fungus-Insect Symbiosis.</title>
        <authorList>
            <person name="Wang Y."/>
            <person name="Stata M."/>
            <person name="Wang W."/>
            <person name="Stajich J.E."/>
            <person name="White M.M."/>
            <person name="Moncalvo J.M."/>
        </authorList>
    </citation>
    <scope>NUCLEOTIDE SEQUENCE [LARGE SCALE GENOMIC DNA]</scope>
    <source>
        <strain evidence="2 3">SWE-8-4</strain>
    </source>
</reference>
<comment type="caution">
    <text evidence="2">The sequence shown here is derived from an EMBL/GenBank/DDBJ whole genome shotgun (WGS) entry which is preliminary data.</text>
</comment>
<dbReference type="PANTHER" id="PTHR16151">
    <property type="entry name" value="HAUS AUGMIN-LIKE COMPLEX SUBUNIT 6"/>
    <property type="match status" value="1"/>
</dbReference>
<dbReference type="AlphaFoldDB" id="A0A2T9YA62"/>
<dbReference type="GO" id="GO:0008017">
    <property type="term" value="F:microtubule binding"/>
    <property type="evidence" value="ECO:0007669"/>
    <property type="project" value="TreeGrafter"/>
</dbReference>
<dbReference type="GO" id="GO:0070652">
    <property type="term" value="C:HAUS complex"/>
    <property type="evidence" value="ECO:0007669"/>
    <property type="project" value="InterPro"/>
</dbReference>
<dbReference type="GO" id="GO:0051225">
    <property type="term" value="P:spindle assembly"/>
    <property type="evidence" value="ECO:0007669"/>
    <property type="project" value="InterPro"/>
</dbReference>